<reference evidence="3" key="1">
    <citation type="journal article" date="2019" name="Plant Biotechnol. J.">
        <title>Genome sequencing of the Australian wild diploid species Gossypium australe highlights disease resistance and delayed gland morphogenesis.</title>
        <authorList>
            <person name="Cai Y."/>
            <person name="Cai X."/>
            <person name="Wang Q."/>
            <person name="Wang P."/>
            <person name="Zhang Y."/>
            <person name="Cai C."/>
            <person name="Xu Y."/>
            <person name="Wang K."/>
            <person name="Zhou Z."/>
            <person name="Wang C."/>
            <person name="Geng S."/>
            <person name="Li B."/>
            <person name="Dong Q."/>
            <person name="Hou Y."/>
            <person name="Wang H."/>
            <person name="Ai P."/>
            <person name="Liu Z."/>
            <person name="Yi F."/>
            <person name="Sun M."/>
            <person name="An G."/>
            <person name="Cheng J."/>
            <person name="Zhang Y."/>
            <person name="Shi Q."/>
            <person name="Xie Y."/>
            <person name="Shi X."/>
            <person name="Chang Y."/>
            <person name="Huang F."/>
            <person name="Chen Y."/>
            <person name="Hong S."/>
            <person name="Mi L."/>
            <person name="Sun Q."/>
            <person name="Zhang L."/>
            <person name="Zhou B."/>
            <person name="Peng R."/>
            <person name="Zhang X."/>
            <person name="Liu F."/>
        </authorList>
    </citation>
    <scope>NUCLEOTIDE SEQUENCE [LARGE SCALE GENOMIC DNA]</scope>
    <source>
        <strain evidence="3">cv. PA1801</strain>
    </source>
</reference>
<dbReference type="AlphaFoldDB" id="A0A5B6VVT3"/>
<evidence type="ECO:0000313" key="3">
    <source>
        <dbReference type="Proteomes" id="UP000325315"/>
    </source>
</evidence>
<keyword evidence="3" id="KW-1185">Reference proteome</keyword>
<organism evidence="2 3">
    <name type="scientific">Gossypium australe</name>
    <dbReference type="NCBI Taxonomy" id="47621"/>
    <lineage>
        <taxon>Eukaryota</taxon>
        <taxon>Viridiplantae</taxon>
        <taxon>Streptophyta</taxon>
        <taxon>Embryophyta</taxon>
        <taxon>Tracheophyta</taxon>
        <taxon>Spermatophyta</taxon>
        <taxon>Magnoliopsida</taxon>
        <taxon>eudicotyledons</taxon>
        <taxon>Gunneridae</taxon>
        <taxon>Pentapetalae</taxon>
        <taxon>rosids</taxon>
        <taxon>malvids</taxon>
        <taxon>Malvales</taxon>
        <taxon>Malvaceae</taxon>
        <taxon>Malvoideae</taxon>
        <taxon>Gossypium</taxon>
    </lineage>
</organism>
<name>A0A5B6VVT3_9ROSI</name>
<proteinExistence type="predicted"/>
<evidence type="ECO:0000259" key="1">
    <source>
        <dbReference type="Pfam" id="PF24626"/>
    </source>
</evidence>
<gene>
    <name evidence="2" type="ORF">EPI10_024011</name>
</gene>
<dbReference type="PANTHER" id="PTHR46148:SF44">
    <property type="entry name" value="GAG-POL POLYPROTEIN"/>
    <property type="match status" value="1"/>
</dbReference>
<sequence length="135" mass="16026">MSYSNLKRRDVEYNMGDEVFLKVSPWKIILRFGRKGKLSPRFIGPYHIIRRVGSLAYQLELLQSWIVFTMCFMCRCCDDIEVHSNLTFEEEPVQIIDNDVKVLRRKEVSLVKVLWRNHGSSEATWELEDAMRQQL</sequence>
<evidence type="ECO:0000313" key="2">
    <source>
        <dbReference type="EMBL" id="KAA3473649.1"/>
    </source>
</evidence>
<protein>
    <submittedName>
        <fullName evidence="2">DNA/RNA polymerases superfamily protein</fullName>
    </submittedName>
</protein>
<accession>A0A5B6VVT3</accession>
<dbReference type="PANTHER" id="PTHR46148">
    <property type="entry name" value="CHROMO DOMAIN-CONTAINING PROTEIN"/>
    <property type="match status" value="1"/>
</dbReference>
<dbReference type="Pfam" id="PF24626">
    <property type="entry name" value="SH3_Tf2-1"/>
    <property type="match status" value="1"/>
</dbReference>
<dbReference type="Proteomes" id="UP000325315">
    <property type="component" value="Unassembled WGS sequence"/>
</dbReference>
<dbReference type="InterPro" id="IPR056924">
    <property type="entry name" value="SH3_Tf2-1"/>
</dbReference>
<feature type="domain" description="Tf2-1-like SH3-like" evidence="1">
    <location>
        <begin position="16"/>
        <end position="65"/>
    </location>
</feature>
<dbReference type="OrthoDB" id="996762at2759"/>
<dbReference type="EMBL" id="SMMG02000005">
    <property type="protein sequence ID" value="KAA3473649.1"/>
    <property type="molecule type" value="Genomic_DNA"/>
</dbReference>
<comment type="caution">
    <text evidence="2">The sequence shown here is derived from an EMBL/GenBank/DDBJ whole genome shotgun (WGS) entry which is preliminary data.</text>
</comment>